<dbReference type="EMBL" id="CP031165">
    <property type="protein sequence ID" value="AXV05898.1"/>
    <property type="molecule type" value="Genomic_DNA"/>
</dbReference>
<dbReference type="Pfam" id="PF00685">
    <property type="entry name" value="Sulfotransfer_1"/>
    <property type="match status" value="1"/>
</dbReference>
<protein>
    <submittedName>
        <fullName evidence="4">Sulfotransferase</fullName>
    </submittedName>
</protein>
<name>A0A346XUK1_9ACTN</name>
<proteinExistence type="inferred from homology"/>
<evidence type="ECO:0000313" key="4">
    <source>
        <dbReference type="EMBL" id="AXV05898.1"/>
    </source>
</evidence>
<evidence type="ECO:0000313" key="5">
    <source>
        <dbReference type="Proteomes" id="UP000264006"/>
    </source>
</evidence>
<evidence type="ECO:0000259" key="3">
    <source>
        <dbReference type="Pfam" id="PF00685"/>
    </source>
</evidence>
<dbReference type="SUPFAM" id="SSF52540">
    <property type="entry name" value="P-loop containing nucleoside triphosphate hydrolases"/>
    <property type="match status" value="1"/>
</dbReference>
<keyword evidence="2 4" id="KW-0808">Transferase</keyword>
<dbReference type="Proteomes" id="UP000264006">
    <property type="component" value="Chromosome"/>
</dbReference>
<evidence type="ECO:0000256" key="1">
    <source>
        <dbReference type="ARBA" id="ARBA00005771"/>
    </source>
</evidence>
<dbReference type="Gene3D" id="3.40.50.300">
    <property type="entry name" value="P-loop containing nucleotide triphosphate hydrolases"/>
    <property type="match status" value="1"/>
</dbReference>
<dbReference type="AlphaFoldDB" id="A0A346XUK1"/>
<gene>
    <name evidence="4" type="ORF">DVS28_a1198</name>
</gene>
<keyword evidence="5" id="KW-1185">Reference proteome</keyword>
<dbReference type="InterPro" id="IPR000863">
    <property type="entry name" value="Sulfotransferase_dom"/>
</dbReference>
<evidence type="ECO:0000256" key="2">
    <source>
        <dbReference type="ARBA" id="ARBA00022679"/>
    </source>
</evidence>
<organism evidence="4 5">
    <name type="scientific">Euzebya pacifica</name>
    <dbReference type="NCBI Taxonomy" id="1608957"/>
    <lineage>
        <taxon>Bacteria</taxon>
        <taxon>Bacillati</taxon>
        <taxon>Actinomycetota</taxon>
        <taxon>Nitriliruptoria</taxon>
        <taxon>Euzebyales</taxon>
    </lineage>
</organism>
<feature type="domain" description="Sulfotransferase" evidence="3">
    <location>
        <begin position="6"/>
        <end position="244"/>
    </location>
</feature>
<sequence length="277" mass="30338">MLRAGDVVVSTRSKHGTTWLQTILLLLVHGPVDRWPAPLWQLSPWVDHLVEPIPAVVSRVSAQERRRVLKTHTPLDGVPAVPGVWRIVVVRDPLDAAVSLYHQGSNLDRERLAELTGSPSSIAGRAPLEEWLAAWVDEVADPRARLDSLDGVLHHLTDAWGRRGDDDVVLLRYADLLTDLDEQMALLANRLGFGGPEAYGVEWPLLVEAASFTAMRARADHLAPDAGGVLRDPSAFFRRGLTGSGEASVPSPVMDRYRERLSMSLPADLQAWLAGSA</sequence>
<comment type="similarity">
    <text evidence="1">Belongs to the sulfotransferase 1 family.</text>
</comment>
<dbReference type="GO" id="GO:0008146">
    <property type="term" value="F:sulfotransferase activity"/>
    <property type="evidence" value="ECO:0007669"/>
    <property type="project" value="InterPro"/>
</dbReference>
<dbReference type="InterPro" id="IPR027417">
    <property type="entry name" value="P-loop_NTPase"/>
</dbReference>
<reference evidence="4 5" key="1">
    <citation type="submission" date="2018-09" db="EMBL/GenBank/DDBJ databases">
        <title>Complete genome sequence of Euzebya sp. DY32-46 isolated from seawater of Pacific Ocean.</title>
        <authorList>
            <person name="Xu L."/>
            <person name="Wu Y.-H."/>
            <person name="Xu X.-W."/>
        </authorList>
    </citation>
    <scope>NUCLEOTIDE SEQUENCE [LARGE SCALE GENOMIC DNA]</scope>
    <source>
        <strain evidence="4 5">DY32-46</strain>
    </source>
</reference>
<accession>A0A346XUK1</accession>
<dbReference type="KEGG" id="euz:DVS28_a1198"/>
<dbReference type="OrthoDB" id="3399180at2"/>
<dbReference type="PANTHER" id="PTHR11783">
    <property type="entry name" value="SULFOTRANSFERASE SULT"/>
    <property type="match status" value="1"/>
</dbReference>